<dbReference type="AlphaFoldDB" id="A0A542UFC2"/>
<keyword evidence="1" id="KW-0812">Transmembrane</keyword>
<protein>
    <submittedName>
        <fullName evidence="2">Uncharacterized protein</fullName>
    </submittedName>
</protein>
<sequence length="161" mass="17958">MTATGETGPEGASVRREFALERYRYILQQINAVNENAHRFLALYQTLATALASGAVALFVGYRRWDIPASTARGGVIGLLTLTTVVAAFTCTLILVGVLSWLDYRNEECDITDELIGPGFRERPRPGNFVRWYETYVLLFILVSVIAMWLLAGLLLLPSMR</sequence>
<reference evidence="2 3" key="1">
    <citation type="submission" date="2019-06" db="EMBL/GenBank/DDBJ databases">
        <title>Sequencing the genomes of 1000 actinobacteria strains.</title>
        <authorList>
            <person name="Klenk H.-P."/>
        </authorList>
    </citation>
    <scope>NUCLEOTIDE SEQUENCE [LARGE SCALE GENOMIC DNA]</scope>
    <source>
        <strain evidence="2 3">DSM 41929</strain>
    </source>
</reference>
<gene>
    <name evidence="2" type="ORF">FB563_2731</name>
</gene>
<dbReference type="Proteomes" id="UP000318103">
    <property type="component" value="Unassembled WGS sequence"/>
</dbReference>
<evidence type="ECO:0000313" key="3">
    <source>
        <dbReference type="Proteomes" id="UP000318103"/>
    </source>
</evidence>
<organism evidence="2 3">
    <name type="scientific">Streptomyces puniciscabiei</name>
    <dbReference type="NCBI Taxonomy" id="164348"/>
    <lineage>
        <taxon>Bacteria</taxon>
        <taxon>Bacillati</taxon>
        <taxon>Actinomycetota</taxon>
        <taxon>Actinomycetes</taxon>
        <taxon>Kitasatosporales</taxon>
        <taxon>Streptomycetaceae</taxon>
        <taxon>Streptomyces</taxon>
    </lineage>
</organism>
<evidence type="ECO:0000256" key="1">
    <source>
        <dbReference type="SAM" id="Phobius"/>
    </source>
</evidence>
<keyword evidence="1" id="KW-0472">Membrane</keyword>
<feature type="transmembrane region" description="Helical" evidence="1">
    <location>
        <begin position="136"/>
        <end position="157"/>
    </location>
</feature>
<accession>A0A542UFC2</accession>
<comment type="caution">
    <text evidence="2">The sequence shown here is derived from an EMBL/GenBank/DDBJ whole genome shotgun (WGS) entry which is preliminary data.</text>
</comment>
<feature type="transmembrane region" description="Helical" evidence="1">
    <location>
        <begin position="74"/>
        <end position="102"/>
    </location>
</feature>
<dbReference type="OrthoDB" id="3621228at2"/>
<name>A0A542UFC2_9ACTN</name>
<keyword evidence="1" id="KW-1133">Transmembrane helix</keyword>
<feature type="transmembrane region" description="Helical" evidence="1">
    <location>
        <begin position="42"/>
        <end position="62"/>
    </location>
</feature>
<proteinExistence type="predicted"/>
<dbReference type="EMBL" id="VFNX01000001">
    <property type="protein sequence ID" value="TQK97747.1"/>
    <property type="molecule type" value="Genomic_DNA"/>
</dbReference>
<evidence type="ECO:0000313" key="2">
    <source>
        <dbReference type="EMBL" id="TQK97747.1"/>
    </source>
</evidence>
<dbReference type="RefSeq" id="WP_079048612.1">
    <property type="nucleotide sequence ID" value="NZ_JBPJFI010000001.1"/>
</dbReference>
<keyword evidence="3" id="KW-1185">Reference proteome</keyword>